<comment type="similarity">
    <text evidence="7">Belongs to the TRAFAC class TrmE-Era-EngA-EngB-Septin-like GTPase superfamily. Septin GTPase family.</text>
</comment>
<gene>
    <name evidence="11" type="primary">PNUT</name>
    <name evidence="11" type="ORF">TR120357</name>
</gene>
<dbReference type="FunFam" id="3.40.50.300:FF:000162">
    <property type="entry name" value="septin-7 isoform X1"/>
    <property type="match status" value="1"/>
</dbReference>
<dbReference type="GO" id="GO:0051301">
    <property type="term" value="P:cell division"/>
    <property type="evidence" value="ECO:0007669"/>
    <property type="project" value="UniProtKB-KW"/>
</dbReference>
<dbReference type="PANTHER" id="PTHR18884">
    <property type="entry name" value="SEPTIN"/>
    <property type="match status" value="1"/>
</dbReference>
<dbReference type="InterPro" id="IPR030379">
    <property type="entry name" value="G_SEPTIN_dom"/>
</dbReference>
<dbReference type="CDD" id="cd01850">
    <property type="entry name" value="CDC_Septin"/>
    <property type="match status" value="1"/>
</dbReference>
<organism evidence="11">
    <name type="scientific">Schistocephalus solidus</name>
    <name type="common">Tapeworm</name>
    <dbReference type="NCBI Taxonomy" id="70667"/>
    <lineage>
        <taxon>Eukaryota</taxon>
        <taxon>Metazoa</taxon>
        <taxon>Spiralia</taxon>
        <taxon>Lophotrochozoa</taxon>
        <taxon>Platyhelminthes</taxon>
        <taxon>Cestoda</taxon>
        <taxon>Eucestoda</taxon>
        <taxon>Diphyllobothriidea</taxon>
        <taxon>Diphyllobothriidae</taxon>
        <taxon>Schistocephalus</taxon>
    </lineage>
</organism>
<dbReference type="Gene3D" id="3.40.50.300">
    <property type="entry name" value="P-loop containing nucleotide triphosphate hydrolases"/>
    <property type="match status" value="1"/>
</dbReference>
<dbReference type="GO" id="GO:0005856">
    <property type="term" value="C:cytoskeleton"/>
    <property type="evidence" value="ECO:0007669"/>
    <property type="project" value="UniProtKB-ARBA"/>
</dbReference>
<evidence type="ECO:0000313" key="11">
    <source>
        <dbReference type="EMBL" id="JAP44190.1"/>
    </source>
</evidence>
<evidence type="ECO:0000256" key="8">
    <source>
        <dbReference type="SAM" id="Coils"/>
    </source>
</evidence>
<evidence type="ECO:0000256" key="5">
    <source>
        <dbReference type="ARBA" id="ARBA00023134"/>
    </source>
</evidence>
<sequence>MSKVISPRVDLNQRGSPQARLEKDATTFSPQKITPSRPNHEVQNSPCITRETTQNAKGNSATSELPLIKDVVKPNIWKQSNVGFSTLPTQIYRKANQKGFAFNILIVGASGLGKSTFLNSLFMTDIYNDAYAGPSIRFYRDRTTSSVSSATFELVENNVSLAMTVIDTPGFAESLDNSACWEPILSEIDRRNAAFMDAELTINRKISGCGSHGRLGVFPEQLIHACFYFIEPTGHGLRLVDLKAMRHLCDKVNLIPLIAKADTMTAEECRNFKSIVKEQCQREGIQTYDFPLSALTADKARCADEQETSLSEVRTLRLRQPFAVCTGTQEIQKEDGRKVRCRVYPWGVVETDSLEHNDFRALKTLLMCYHMQDLIDVTYTKHYTNYRLTRLTEAMDAAGFSTQDGRDPLTQLEAEKKAHQTRLDKLVEEMDNVYVEKVRERENRLRDTERDMTERIEIMRQQLEAEAEDLAAERQRFNDERLSWELDNRDYADSILGSYDKLEKIKKRRGLF</sequence>
<evidence type="ECO:0000256" key="9">
    <source>
        <dbReference type="SAM" id="MobiDB-lite"/>
    </source>
</evidence>
<evidence type="ECO:0000256" key="3">
    <source>
        <dbReference type="ARBA" id="ARBA00022741"/>
    </source>
</evidence>
<keyword evidence="4 8" id="KW-0175">Coiled coil</keyword>
<keyword evidence="3 7" id="KW-0547">Nucleotide-binding</keyword>
<dbReference type="EMBL" id="GEEE01019035">
    <property type="protein sequence ID" value="JAP44190.1"/>
    <property type="molecule type" value="Transcribed_RNA"/>
</dbReference>
<dbReference type="AlphaFoldDB" id="A0A0X3NYI5"/>
<name>A0A0X3NYI5_SCHSO</name>
<dbReference type="PIRSF" id="PIRSF006698">
    <property type="entry name" value="Septin"/>
    <property type="match status" value="1"/>
</dbReference>
<keyword evidence="5 7" id="KW-0342">GTP-binding</keyword>
<keyword evidence="2" id="KW-0132">Cell division</keyword>
<feature type="domain" description="Septin-type G" evidence="10">
    <location>
        <begin position="98"/>
        <end position="393"/>
    </location>
</feature>
<protein>
    <submittedName>
        <fullName evidence="11">Protein peanut</fullName>
    </submittedName>
</protein>
<evidence type="ECO:0000256" key="2">
    <source>
        <dbReference type="ARBA" id="ARBA00022618"/>
    </source>
</evidence>
<evidence type="ECO:0000256" key="7">
    <source>
        <dbReference type="RuleBase" id="RU004560"/>
    </source>
</evidence>
<dbReference type="PROSITE" id="PS51719">
    <property type="entry name" value="G_SEPTIN"/>
    <property type="match status" value="1"/>
</dbReference>
<proteinExistence type="inferred from homology"/>
<feature type="coiled-coil region" evidence="8">
    <location>
        <begin position="453"/>
        <end position="480"/>
    </location>
</feature>
<dbReference type="SUPFAM" id="SSF52540">
    <property type="entry name" value="P-loop containing nucleoside triphosphate hydrolases"/>
    <property type="match status" value="1"/>
</dbReference>
<dbReference type="GO" id="GO:0032154">
    <property type="term" value="C:cleavage furrow"/>
    <property type="evidence" value="ECO:0007669"/>
    <property type="project" value="UniProtKB-SubCell"/>
</dbReference>
<dbReference type="Pfam" id="PF00735">
    <property type="entry name" value="Septin"/>
    <property type="match status" value="1"/>
</dbReference>
<feature type="compositionally biased region" description="Polar residues" evidence="9">
    <location>
        <begin position="26"/>
        <end position="44"/>
    </location>
</feature>
<evidence type="ECO:0000256" key="1">
    <source>
        <dbReference type="ARBA" id="ARBA00004626"/>
    </source>
</evidence>
<evidence type="ECO:0000256" key="6">
    <source>
        <dbReference type="ARBA" id="ARBA00023306"/>
    </source>
</evidence>
<feature type="region of interest" description="Disordered" evidence="9">
    <location>
        <begin position="1"/>
        <end position="44"/>
    </location>
</feature>
<evidence type="ECO:0000256" key="4">
    <source>
        <dbReference type="ARBA" id="ARBA00023054"/>
    </source>
</evidence>
<accession>A0A0X3NYI5</accession>
<dbReference type="InterPro" id="IPR016491">
    <property type="entry name" value="Septin"/>
</dbReference>
<evidence type="ECO:0000259" key="10">
    <source>
        <dbReference type="PROSITE" id="PS51719"/>
    </source>
</evidence>
<keyword evidence="6" id="KW-0131">Cell cycle</keyword>
<dbReference type="InterPro" id="IPR027417">
    <property type="entry name" value="P-loop_NTPase"/>
</dbReference>
<reference evidence="11" key="1">
    <citation type="submission" date="2016-01" db="EMBL/GenBank/DDBJ databases">
        <title>Reference transcriptome for the parasite Schistocephalus solidus: insights into the molecular evolution of parasitism.</title>
        <authorList>
            <person name="Hebert F.O."/>
            <person name="Grambauer S."/>
            <person name="Barber I."/>
            <person name="Landry C.R."/>
            <person name="Aubin-Horth N."/>
        </authorList>
    </citation>
    <scope>NUCLEOTIDE SEQUENCE</scope>
</reference>
<dbReference type="GO" id="GO:0005525">
    <property type="term" value="F:GTP binding"/>
    <property type="evidence" value="ECO:0007669"/>
    <property type="project" value="UniProtKB-KW"/>
</dbReference>
<comment type="subcellular location">
    <subcellularLocation>
        <location evidence="1">Cleavage furrow</location>
    </subcellularLocation>
</comment>